<reference evidence="2" key="1">
    <citation type="submission" date="2014-08" db="EMBL/GenBank/DDBJ databases">
        <authorList>
            <person name="Sharma Rahul"/>
            <person name="Thines Marco"/>
        </authorList>
    </citation>
    <scope>NUCLEOTIDE SEQUENCE</scope>
</reference>
<evidence type="ECO:0000256" key="1">
    <source>
        <dbReference type="SAM" id="MobiDB-lite"/>
    </source>
</evidence>
<proteinExistence type="predicted"/>
<organism evidence="2">
    <name type="scientific">Phaffia rhodozyma</name>
    <name type="common">Yeast</name>
    <name type="synonym">Xanthophyllomyces dendrorhous</name>
    <dbReference type="NCBI Taxonomy" id="264483"/>
    <lineage>
        <taxon>Eukaryota</taxon>
        <taxon>Fungi</taxon>
        <taxon>Dikarya</taxon>
        <taxon>Basidiomycota</taxon>
        <taxon>Agaricomycotina</taxon>
        <taxon>Tremellomycetes</taxon>
        <taxon>Cystofilobasidiales</taxon>
        <taxon>Mrakiaceae</taxon>
        <taxon>Phaffia</taxon>
    </lineage>
</organism>
<dbReference type="AlphaFoldDB" id="A0A0F7SVJ7"/>
<feature type="region of interest" description="Disordered" evidence="1">
    <location>
        <begin position="273"/>
        <end position="303"/>
    </location>
</feature>
<accession>A0A0F7SVJ7</accession>
<feature type="compositionally biased region" description="Basic and acidic residues" evidence="1">
    <location>
        <begin position="279"/>
        <end position="289"/>
    </location>
</feature>
<sequence length="320" mass="35281">MAPSLLFHSNIATYPSEPDSFLAVVRLPKSASLDSIVITPLGLRPFYYHQPDSNLDDGQTPTRPAEIDLLFNARYPPSPLTQSATISTLPLIPSTKAPKGWKPNSLHKSTLSYNPFLRDSDGAPPGIDSTSPLAIQQFEIGMPLDVTTTLVVLRCPFSIITLSLYGYPSTSLSAVADREESSMAGWETYLYNLSAGSQSNSSNNSFENVLLSVISARPNHPDRNATKETEKCGQYEEDMAVDGFVLKEIADHPLQERLNEILKSLTHLIESSEEASTLHNEDTTEHLIRDTSSQPSSSISPEPSSPLYLWIFPFMQSFIF</sequence>
<evidence type="ECO:0000313" key="2">
    <source>
        <dbReference type="EMBL" id="CED83978.1"/>
    </source>
</evidence>
<protein>
    <submittedName>
        <fullName evidence="2">Uncharacterized protein</fullName>
    </submittedName>
</protein>
<feature type="compositionally biased region" description="Low complexity" evidence="1">
    <location>
        <begin position="292"/>
        <end position="303"/>
    </location>
</feature>
<name>A0A0F7SVJ7_PHARH</name>
<dbReference type="EMBL" id="LN483157">
    <property type="protein sequence ID" value="CED83978.1"/>
    <property type="molecule type" value="Genomic_DNA"/>
</dbReference>